<accession>A0A1W0A2X9</accession>
<dbReference type="InterPro" id="IPR037396">
    <property type="entry name" value="FMN_HAD"/>
</dbReference>
<dbReference type="AlphaFoldDB" id="A0A1W0A2X9"/>
<name>A0A1W0A2X9_9STRA</name>
<organism evidence="5 6">
    <name type="scientific">Thraustotheca clavata</name>
    <dbReference type="NCBI Taxonomy" id="74557"/>
    <lineage>
        <taxon>Eukaryota</taxon>
        <taxon>Sar</taxon>
        <taxon>Stramenopiles</taxon>
        <taxon>Oomycota</taxon>
        <taxon>Saprolegniomycetes</taxon>
        <taxon>Saprolegniales</taxon>
        <taxon>Achlyaceae</taxon>
        <taxon>Thraustotheca</taxon>
    </lineage>
</organism>
<proteinExistence type="inferred from homology"/>
<dbReference type="InterPro" id="IPR013785">
    <property type="entry name" value="Aldolase_TIM"/>
</dbReference>
<dbReference type="GO" id="GO:0016491">
    <property type="term" value="F:oxidoreductase activity"/>
    <property type="evidence" value="ECO:0007669"/>
    <property type="project" value="UniProtKB-KW"/>
</dbReference>
<evidence type="ECO:0000256" key="2">
    <source>
        <dbReference type="ARBA" id="ARBA00023002"/>
    </source>
</evidence>
<evidence type="ECO:0000313" key="6">
    <source>
        <dbReference type="Proteomes" id="UP000243217"/>
    </source>
</evidence>
<sequence length="737" mass="80508">MSPIVPGSDATPLNVDEYEQYARAYLPKSTLDYYLSGADDMVTLKENRLAFQRLKLMPRVLRDVTHIDTSTTLLGHPVKTPVCIAPSAMQRMAHPDGELASSAAATAQGSCYILSTIGTTSIEDVAESSGSGLRWYQLYIFKDRELTRDLVVRAERAGYKALVLTVDTPVLGSREPDIRNNFALPRHLKMANFAHGKHAHRVNEVGLSQYTKELFDLNITWGDVAWLKSITSLPIVVKGVLTPEDAVIACDVGCKGILVSNHGARQLDGVPATIEALPGIVQAVQGRAEVYLDGGVRRGTDVFKALALGARAVFLGRPNLWGLAHNGQQGVEEVLKMLTSELAHAMMFSATTSLSEISPSYVRHEEYFLGSDATPLNLDEFEQYACAYLPKKTVDYYLSGADDMVTLKENRLAFQRLKLMPRILRDVTHIDTSTTLLGHPVKTPVCIAPSAMQKMAHPDGESAASAAATAQGSCYILSTMSTTSLEDVAVSSGDGLRWYQLYVFKDRDLTRELVVRAERAGYKALVLTVDTPILGSREPDFRNNFALPSHLTMANFTHGKHAHGVNQMGLSKYTKELFDLNITWNDVAWLKSITSLPIVVKGVLTPEDAVKACEVGCKGILVSNHGARQLDGVPATIEVLPAIVQAVQGRAEVYLDGGVRRGTDVFKALALGARAVFLGRPNLWGLAHSGQQGVEDVLKMLTSELAHAMMFSATTSLKDITPSYVRHEEYFRQPAKL</sequence>
<dbReference type="GO" id="GO:0005737">
    <property type="term" value="C:cytoplasm"/>
    <property type="evidence" value="ECO:0007669"/>
    <property type="project" value="UniProtKB-ARBA"/>
</dbReference>
<dbReference type="SUPFAM" id="SSF51395">
    <property type="entry name" value="FMN-linked oxidoreductases"/>
    <property type="match status" value="2"/>
</dbReference>
<keyword evidence="6" id="KW-1185">Reference proteome</keyword>
<dbReference type="PANTHER" id="PTHR10578">
    <property type="entry name" value="S -2-HYDROXY-ACID OXIDASE-RELATED"/>
    <property type="match status" value="1"/>
</dbReference>
<reference evidence="5 6" key="1">
    <citation type="journal article" date="2014" name="Genome Biol. Evol.">
        <title>The secreted proteins of Achlya hypogyna and Thraustotheca clavata identify the ancestral oomycete secretome and reveal gene acquisitions by horizontal gene transfer.</title>
        <authorList>
            <person name="Misner I."/>
            <person name="Blouin N."/>
            <person name="Leonard G."/>
            <person name="Richards T.A."/>
            <person name="Lane C.E."/>
        </authorList>
    </citation>
    <scope>NUCLEOTIDE SEQUENCE [LARGE SCALE GENOMIC DNA]</scope>
    <source>
        <strain evidence="5 6">ATCC 34112</strain>
    </source>
</reference>
<feature type="domain" description="FMN hydroxy acid dehydrogenase" evidence="4">
    <location>
        <begin position="7"/>
        <end position="367"/>
    </location>
</feature>
<dbReference type="OrthoDB" id="25826at2759"/>
<dbReference type="Gene3D" id="3.20.20.70">
    <property type="entry name" value="Aldolase class I"/>
    <property type="match status" value="2"/>
</dbReference>
<dbReference type="CDD" id="cd02809">
    <property type="entry name" value="alpha_hydroxyacid_oxid_FMN"/>
    <property type="match status" value="2"/>
</dbReference>
<dbReference type="Proteomes" id="UP000243217">
    <property type="component" value="Unassembled WGS sequence"/>
</dbReference>
<evidence type="ECO:0000259" key="4">
    <source>
        <dbReference type="PROSITE" id="PS51349"/>
    </source>
</evidence>
<dbReference type="GO" id="GO:0010181">
    <property type="term" value="F:FMN binding"/>
    <property type="evidence" value="ECO:0007669"/>
    <property type="project" value="InterPro"/>
</dbReference>
<comment type="similarity">
    <text evidence="3">Belongs to the FMN-dependent alpha-hydroxy acid dehydrogenase family.</text>
</comment>
<dbReference type="PANTHER" id="PTHR10578:SF149">
    <property type="entry name" value="2-HYDROXYACID OXIDASE 2"/>
    <property type="match status" value="1"/>
</dbReference>
<dbReference type="InterPro" id="IPR008259">
    <property type="entry name" value="FMN_hydac_DH_AS"/>
</dbReference>
<feature type="domain" description="FMN hydroxy acid dehydrogenase" evidence="4">
    <location>
        <begin position="370"/>
        <end position="730"/>
    </location>
</feature>
<evidence type="ECO:0000313" key="5">
    <source>
        <dbReference type="EMBL" id="OQS04634.1"/>
    </source>
</evidence>
<dbReference type="InterPro" id="IPR012133">
    <property type="entry name" value="Alpha-hydoxy_acid_DH_FMN"/>
</dbReference>
<dbReference type="FunFam" id="3.20.20.70:FF:000056">
    <property type="entry name" value="hydroxyacid oxidase 2"/>
    <property type="match status" value="2"/>
</dbReference>
<keyword evidence="2" id="KW-0560">Oxidoreductase</keyword>
<evidence type="ECO:0000256" key="1">
    <source>
        <dbReference type="ARBA" id="ARBA00001917"/>
    </source>
</evidence>
<dbReference type="Pfam" id="PF01070">
    <property type="entry name" value="FMN_dh"/>
    <property type="match status" value="2"/>
</dbReference>
<protein>
    <submittedName>
        <fullName evidence="5">Peroxisomal (S)-2-hydroxy-acid oxidase</fullName>
    </submittedName>
</protein>
<dbReference type="STRING" id="74557.A0A1W0A2X9"/>
<comment type="cofactor">
    <cofactor evidence="1">
        <name>FMN</name>
        <dbReference type="ChEBI" id="CHEBI:58210"/>
    </cofactor>
</comment>
<evidence type="ECO:0000256" key="3">
    <source>
        <dbReference type="ARBA" id="ARBA00024042"/>
    </source>
</evidence>
<dbReference type="PROSITE" id="PS51349">
    <property type="entry name" value="FMN_HYDROXY_ACID_DH_2"/>
    <property type="match status" value="2"/>
</dbReference>
<gene>
    <name evidence="5" type="ORF">THRCLA_20832</name>
</gene>
<dbReference type="InterPro" id="IPR000262">
    <property type="entry name" value="FMN-dep_DH"/>
</dbReference>
<dbReference type="EMBL" id="JNBS01000582">
    <property type="protein sequence ID" value="OQS04634.1"/>
    <property type="molecule type" value="Genomic_DNA"/>
</dbReference>
<comment type="caution">
    <text evidence="5">The sequence shown here is derived from an EMBL/GenBank/DDBJ whole genome shotgun (WGS) entry which is preliminary data.</text>
</comment>
<dbReference type="PROSITE" id="PS00557">
    <property type="entry name" value="FMN_HYDROXY_ACID_DH_1"/>
    <property type="match status" value="2"/>
</dbReference>